<accession>A0A4Y2FLD1</accession>
<dbReference type="Proteomes" id="UP000499080">
    <property type="component" value="Unassembled WGS sequence"/>
</dbReference>
<gene>
    <name evidence="1" type="ORF">AVEN_68594_1</name>
</gene>
<keyword evidence="2" id="KW-1185">Reference proteome</keyword>
<dbReference type="EMBL" id="BGPR01096374">
    <property type="protein sequence ID" value="GBM41827.1"/>
    <property type="molecule type" value="Genomic_DNA"/>
</dbReference>
<evidence type="ECO:0000313" key="2">
    <source>
        <dbReference type="Proteomes" id="UP000499080"/>
    </source>
</evidence>
<protein>
    <submittedName>
        <fullName evidence="1">Uncharacterized protein</fullName>
    </submittedName>
</protein>
<name>A0A4Y2FLD1_ARAVE</name>
<evidence type="ECO:0000313" key="1">
    <source>
        <dbReference type="EMBL" id="GBM41827.1"/>
    </source>
</evidence>
<comment type="caution">
    <text evidence="1">The sequence shown here is derived from an EMBL/GenBank/DDBJ whole genome shotgun (WGS) entry which is preliminary data.</text>
</comment>
<reference evidence="1 2" key="1">
    <citation type="journal article" date="2019" name="Sci. Rep.">
        <title>Orb-weaving spider Araneus ventricosus genome elucidates the spidroin gene catalogue.</title>
        <authorList>
            <person name="Kono N."/>
            <person name="Nakamura H."/>
            <person name="Ohtoshi R."/>
            <person name="Moran D.A.P."/>
            <person name="Shinohara A."/>
            <person name="Yoshida Y."/>
            <person name="Fujiwara M."/>
            <person name="Mori M."/>
            <person name="Tomita M."/>
            <person name="Arakawa K."/>
        </authorList>
    </citation>
    <scope>NUCLEOTIDE SEQUENCE [LARGE SCALE GENOMIC DNA]</scope>
</reference>
<dbReference type="AlphaFoldDB" id="A0A4Y2FLD1"/>
<proteinExistence type="predicted"/>
<sequence length="100" mass="11344">MVQSTTIQYPLIRNGGRNRHTLCRYSFNGDHHLISHITVFLSLPFTSLVVGPEQSCGGLWHNILYVFEPIESGESLKDSTRVLPLEKTNWYALISRQSIG</sequence>
<organism evidence="1 2">
    <name type="scientific">Araneus ventricosus</name>
    <name type="common">Orbweaver spider</name>
    <name type="synonym">Epeira ventricosa</name>
    <dbReference type="NCBI Taxonomy" id="182803"/>
    <lineage>
        <taxon>Eukaryota</taxon>
        <taxon>Metazoa</taxon>
        <taxon>Ecdysozoa</taxon>
        <taxon>Arthropoda</taxon>
        <taxon>Chelicerata</taxon>
        <taxon>Arachnida</taxon>
        <taxon>Araneae</taxon>
        <taxon>Araneomorphae</taxon>
        <taxon>Entelegynae</taxon>
        <taxon>Araneoidea</taxon>
        <taxon>Araneidae</taxon>
        <taxon>Araneus</taxon>
    </lineage>
</organism>